<dbReference type="RefSeq" id="WP_052471403.1">
    <property type="nucleotide sequence ID" value="NZ_CP010827.1"/>
</dbReference>
<feature type="transmembrane region" description="Helical" evidence="1">
    <location>
        <begin position="94"/>
        <end position="118"/>
    </location>
</feature>
<dbReference type="EMBL" id="CP010827">
    <property type="protein sequence ID" value="AJI79318.1"/>
    <property type="molecule type" value="Genomic_DNA"/>
</dbReference>
<protein>
    <recommendedName>
        <fullName evidence="4">ABC-2 family transporter protein</fullName>
    </recommendedName>
</protein>
<feature type="transmembrane region" description="Helical" evidence="1">
    <location>
        <begin position="459"/>
        <end position="477"/>
    </location>
</feature>
<feature type="transmembrane region" description="Helical" evidence="1">
    <location>
        <begin position="157"/>
        <end position="177"/>
    </location>
</feature>
<feature type="transmembrane region" description="Helical" evidence="1">
    <location>
        <begin position="130"/>
        <end position="150"/>
    </location>
</feature>
<dbReference type="Proteomes" id="UP000031890">
    <property type="component" value="Chromosome"/>
</dbReference>
<keyword evidence="1" id="KW-0812">Transmembrane</keyword>
<dbReference type="KEGG" id="csx:CSING_08995"/>
<feature type="transmembrane region" description="Helical" evidence="1">
    <location>
        <begin position="289"/>
        <end position="315"/>
    </location>
</feature>
<dbReference type="AlphaFoldDB" id="A0A0B6EWX0"/>
<organism evidence="2 3">
    <name type="scientific">Corynebacterium singulare</name>
    <dbReference type="NCBI Taxonomy" id="161899"/>
    <lineage>
        <taxon>Bacteria</taxon>
        <taxon>Bacillati</taxon>
        <taxon>Actinomycetota</taxon>
        <taxon>Actinomycetes</taxon>
        <taxon>Mycobacteriales</taxon>
        <taxon>Corynebacteriaceae</taxon>
        <taxon>Corynebacterium</taxon>
    </lineage>
</organism>
<dbReference type="HOGENOM" id="CLU_577113_0_0_11"/>
<dbReference type="OrthoDB" id="4427624at2"/>
<feature type="transmembrane region" description="Helical" evidence="1">
    <location>
        <begin position="360"/>
        <end position="381"/>
    </location>
</feature>
<feature type="transmembrane region" description="Helical" evidence="1">
    <location>
        <begin position="20"/>
        <end position="38"/>
    </location>
</feature>
<evidence type="ECO:0000256" key="1">
    <source>
        <dbReference type="SAM" id="Phobius"/>
    </source>
</evidence>
<feature type="transmembrane region" description="Helical" evidence="1">
    <location>
        <begin position="50"/>
        <end position="68"/>
    </location>
</feature>
<keyword evidence="1" id="KW-0472">Membrane</keyword>
<evidence type="ECO:0000313" key="2">
    <source>
        <dbReference type="EMBL" id="AJI79318.1"/>
    </source>
</evidence>
<feature type="transmembrane region" description="Helical" evidence="1">
    <location>
        <begin position="219"/>
        <end position="239"/>
    </location>
</feature>
<reference evidence="2 3" key="1">
    <citation type="journal article" date="2015" name="Genome Announc.">
        <title>Complete Genome Sequence and Annotation of Corynebacterium singulare DSM 44357, Isolated from a Human Semen Specimen.</title>
        <authorList>
            <person name="Merten M."/>
            <person name="Brinkrolf K."/>
            <person name="Albersmeier A."/>
            <person name="Kutter Y."/>
            <person name="Ruckert C."/>
            <person name="Tauch A."/>
        </authorList>
    </citation>
    <scope>NUCLEOTIDE SEQUENCE [LARGE SCALE GENOMIC DNA]</scope>
    <source>
        <strain evidence="2">IBS B52218</strain>
    </source>
</reference>
<proteinExistence type="predicted"/>
<keyword evidence="1" id="KW-1133">Transmembrane helix</keyword>
<feature type="transmembrane region" description="Helical" evidence="1">
    <location>
        <begin position="419"/>
        <end position="447"/>
    </location>
</feature>
<dbReference type="STRING" id="161899.CSING_08995"/>
<feature type="transmembrane region" description="Helical" evidence="1">
    <location>
        <begin position="393"/>
        <end position="412"/>
    </location>
</feature>
<evidence type="ECO:0008006" key="4">
    <source>
        <dbReference type="Google" id="ProtNLM"/>
    </source>
</evidence>
<accession>A0A0B6EWX0</accession>
<sequence>MSGYLSSEVMRARNSTLQWLPLIAMPFLALILIMQVSVDPRANVEAILNWQAIYLTGLAAPVAALFAASAESREKQARFGGTLWRDTSAQRQRAARLIVVLLSLFAFHLLNYGGAWAFAALMGRIGSGRLLYLGMLAFIGVVGIAGLASALARLTNLIVPVIVFLLWQMVGVSRNVVEGDFWWAWPMAWPVRLILPVAGIHQNAVALEPDSPLRAEKPWLALGLCALLALIGIGAALLTPEQTLQVKKRFKERAVPRPAVALRSYGSAAAVALRSDARRPRPYAAITPAVMNAALLGCTALALLVMVVAAMFYPVTILHGLFTYAVLPIGAGLMPVIIWPRLQKVWPLMLTEYANSARVVLTWMLAYLALVASIAAGLGLLAGGTFADEGRRFVLFAIVGGIVILISTQLVLRTGAATAIAAVLFMVILSVLVGGDVLAQTMLWVFAFPAWPESATTPLRLTIAGILGTVMLLVLWMRTQRLLERLIELVHS</sequence>
<evidence type="ECO:0000313" key="3">
    <source>
        <dbReference type="Proteomes" id="UP000031890"/>
    </source>
</evidence>
<name>A0A0B6EWX0_9CORY</name>
<gene>
    <name evidence="2" type="ORF">CSING_08995</name>
</gene>
<feature type="transmembrane region" description="Helical" evidence="1">
    <location>
        <begin position="321"/>
        <end position="339"/>
    </location>
</feature>